<evidence type="ECO:0000313" key="1">
    <source>
        <dbReference type="EMBL" id="CAB4160234.1"/>
    </source>
</evidence>
<reference evidence="1" key="1">
    <citation type="submission" date="2020-04" db="EMBL/GenBank/DDBJ databases">
        <authorList>
            <person name="Chiriac C."/>
            <person name="Salcher M."/>
            <person name="Ghai R."/>
            <person name="Kavagutti S V."/>
        </authorList>
    </citation>
    <scope>NUCLEOTIDE SEQUENCE</scope>
</reference>
<sequence length="46" mass="5208">MQVPFRVLEINGDKAVLRARPTNLIVPVSRLIFVTTDKAFARLKNV</sequence>
<dbReference type="EMBL" id="LR796697">
    <property type="protein sequence ID" value="CAB4160234.1"/>
    <property type="molecule type" value="Genomic_DNA"/>
</dbReference>
<protein>
    <submittedName>
        <fullName evidence="1">Uncharacterized protein</fullName>
    </submittedName>
</protein>
<name>A0A6J5NYD8_9CAUD</name>
<proteinExistence type="predicted"/>
<gene>
    <name evidence="1" type="ORF">UFOVP723_110</name>
</gene>
<accession>A0A6J5NYD8</accession>
<organism evidence="1">
    <name type="scientific">uncultured Caudovirales phage</name>
    <dbReference type="NCBI Taxonomy" id="2100421"/>
    <lineage>
        <taxon>Viruses</taxon>
        <taxon>Duplodnaviria</taxon>
        <taxon>Heunggongvirae</taxon>
        <taxon>Uroviricota</taxon>
        <taxon>Caudoviricetes</taxon>
        <taxon>Peduoviridae</taxon>
        <taxon>Maltschvirus</taxon>
        <taxon>Maltschvirus maltsch</taxon>
    </lineage>
</organism>